<sequence length="111" mass="12892">MRSVYSINTHLMQHDDQSSHQLLSFATVISLCRTFAAFYLNRRANEYPAKPKHHTYFLPVSEDEDRNPWGNSRKVRSSSSVQHESHSTDMVRRRRMRRGGGGANILGFENR</sequence>
<evidence type="ECO:0000256" key="1">
    <source>
        <dbReference type="SAM" id="MobiDB-lite"/>
    </source>
</evidence>
<feature type="region of interest" description="Disordered" evidence="1">
    <location>
        <begin position="61"/>
        <end position="111"/>
    </location>
</feature>
<proteinExistence type="predicted"/>
<keyword evidence="3" id="KW-1185">Reference proteome</keyword>
<comment type="caution">
    <text evidence="2">The sequence shown here is derived from an EMBL/GenBank/DDBJ whole genome shotgun (WGS) entry which is preliminary data.</text>
</comment>
<gene>
    <name evidence="2" type="ORF">Tcan_00875</name>
</gene>
<protein>
    <submittedName>
        <fullName evidence="2">Uncharacterized protein</fullName>
    </submittedName>
</protein>
<feature type="non-terminal residue" evidence="2">
    <location>
        <position position="111"/>
    </location>
</feature>
<dbReference type="EMBL" id="JPKZ01001412">
    <property type="protein sequence ID" value="KHN82087.1"/>
    <property type="molecule type" value="Genomic_DNA"/>
</dbReference>
<evidence type="ECO:0000313" key="2">
    <source>
        <dbReference type="EMBL" id="KHN82087.1"/>
    </source>
</evidence>
<accession>A0A0B2VKW4</accession>
<evidence type="ECO:0000313" key="3">
    <source>
        <dbReference type="Proteomes" id="UP000031036"/>
    </source>
</evidence>
<dbReference type="Proteomes" id="UP000031036">
    <property type="component" value="Unassembled WGS sequence"/>
</dbReference>
<organism evidence="2 3">
    <name type="scientific">Toxocara canis</name>
    <name type="common">Canine roundworm</name>
    <dbReference type="NCBI Taxonomy" id="6265"/>
    <lineage>
        <taxon>Eukaryota</taxon>
        <taxon>Metazoa</taxon>
        <taxon>Ecdysozoa</taxon>
        <taxon>Nematoda</taxon>
        <taxon>Chromadorea</taxon>
        <taxon>Rhabditida</taxon>
        <taxon>Spirurina</taxon>
        <taxon>Ascaridomorpha</taxon>
        <taxon>Ascaridoidea</taxon>
        <taxon>Toxocaridae</taxon>
        <taxon>Toxocara</taxon>
    </lineage>
</organism>
<name>A0A0B2VKW4_TOXCA</name>
<reference evidence="2 3" key="1">
    <citation type="submission" date="2014-11" db="EMBL/GenBank/DDBJ databases">
        <title>Genetic blueprint of the zoonotic pathogen Toxocara canis.</title>
        <authorList>
            <person name="Zhu X.-Q."/>
            <person name="Korhonen P.K."/>
            <person name="Cai H."/>
            <person name="Young N.D."/>
            <person name="Nejsum P."/>
            <person name="von Samson-Himmelstjerna G."/>
            <person name="Boag P.R."/>
            <person name="Tan P."/>
            <person name="Li Q."/>
            <person name="Min J."/>
            <person name="Yang Y."/>
            <person name="Wang X."/>
            <person name="Fang X."/>
            <person name="Hall R.S."/>
            <person name="Hofmann A."/>
            <person name="Sternberg P.W."/>
            <person name="Jex A.R."/>
            <person name="Gasser R.B."/>
        </authorList>
    </citation>
    <scope>NUCLEOTIDE SEQUENCE [LARGE SCALE GENOMIC DNA]</scope>
    <source>
        <strain evidence="2">PN_DK_2014</strain>
    </source>
</reference>
<dbReference type="AlphaFoldDB" id="A0A0B2VKW4"/>